<reference evidence="2" key="1">
    <citation type="submission" date="2018-05" db="EMBL/GenBank/DDBJ databases">
        <authorList>
            <person name="Cea G.-C."/>
            <person name="William W."/>
        </authorList>
    </citation>
    <scope>NUCLEOTIDE SEQUENCE [LARGE SCALE GENOMIC DNA]</scope>
    <source>
        <strain evidence="2">DB21MT 5</strain>
    </source>
</reference>
<evidence type="ECO:0000313" key="1">
    <source>
        <dbReference type="EMBL" id="SQD78408.1"/>
    </source>
</evidence>
<proteinExistence type="predicted"/>
<dbReference type="AlphaFoldDB" id="A0A330LRC4"/>
<evidence type="ECO:0000313" key="2">
    <source>
        <dbReference type="Proteomes" id="UP000250163"/>
    </source>
</evidence>
<gene>
    <name evidence="1" type="ORF">MORIYA_1930</name>
</gene>
<sequence>MITEHGFWLRNNESITCISTLGPVGSSSEAAAIHMEILLGRKLKIHLFSSFELASAYTENHTDCTLLVANAYRDSDYFYMNPKTTLMGSFFFSPPHYFICSRSKDELKRKLENKKRISIVTHKAPASRLNDLIYPMK</sequence>
<protein>
    <recommendedName>
        <fullName evidence="3">Prephenate dehydratase</fullName>
    </recommendedName>
</protein>
<dbReference type="RefSeq" id="WP_197713369.1">
    <property type="nucleotide sequence ID" value="NZ_LS483250.1"/>
</dbReference>
<organism evidence="1 2">
    <name type="scientific">Moritella yayanosii</name>
    <dbReference type="NCBI Taxonomy" id="69539"/>
    <lineage>
        <taxon>Bacteria</taxon>
        <taxon>Pseudomonadati</taxon>
        <taxon>Pseudomonadota</taxon>
        <taxon>Gammaproteobacteria</taxon>
        <taxon>Alteromonadales</taxon>
        <taxon>Moritellaceae</taxon>
        <taxon>Moritella</taxon>
    </lineage>
</organism>
<accession>A0A330LRC4</accession>
<dbReference type="EMBL" id="LS483250">
    <property type="protein sequence ID" value="SQD78408.1"/>
    <property type="molecule type" value="Genomic_DNA"/>
</dbReference>
<name>A0A330LRC4_9GAMM</name>
<dbReference type="Proteomes" id="UP000250163">
    <property type="component" value="Chromosome MORIYA"/>
</dbReference>
<dbReference type="KEGG" id="mya:MORIYA_1930"/>
<keyword evidence="2" id="KW-1185">Reference proteome</keyword>
<evidence type="ECO:0008006" key="3">
    <source>
        <dbReference type="Google" id="ProtNLM"/>
    </source>
</evidence>